<evidence type="ECO:0000256" key="5">
    <source>
        <dbReference type="ARBA" id="ARBA00022631"/>
    </source>
</evidence>
<dbReference type="SMART" id="SM00095">
    <property type="entry name" value="TR_THY"/>
    <property type="match status" value="1"/>
</dbReference>
<feature type="binding site" evidence="7">
    <location>
        <position position="36"/>
    </location>
    <ligand>
        <name>substrate</name>
    </ligand>
</feature>
<evidence type="ECO:0000256" key="3">
    <source>
        <dbReference type="ARBA" id="ARBA00009850"/>
    </source>
</evidence>
<evidence type="ECO:0000256" key="4">
    <source>
        <dbReference type="ARBA" id="ARBA00011881"/>
    </source>
</evidence>
<dbReference type="GO" id="GO:0033971">
    <property type="term" value="F:hydroxyisourate hydrolase activity"/>
    <property type="evidence" value="ECO:0007669"/>
    <property type="project" value="UniProtKB-EC"/>
</dbReference>
<dbReference type="InterPro" id="IPR023419">
    <property type="entry name" value="Transthyretin_CS"/>
</dbReference>
<dbReference type="GeneID" id="110252573"/>
<organism evidence="10 11">
    <name type="scientific">Exaiptasia diaphana</name>
    <name type="common">Tropical sea anemone</name>
    <name type="synonym">Aiptasia pulchella</name>
    <dbReference type="NCBI Taxonomy" id="2652724"/>
    <lineage>
        <taxon>Eukaryota</taxon>
        <taxon>Metazoa</taxon>
        <taxon>Cnidaria</taxon>
        <taxon>Anthozoa</taxon>
        <taxon>Hexacorallia</taxon>
        <taxon>Actiniaria</taxon>
        <taxon>Aiptasiidae</taxon>
        <taxon>Exaiptasia</taxon>
    </lineage>
</organism>
<dbReference type="InterPro" id="IPR000895">
    <property type="entry name" value="Transthyretin/HIU_hydrolase"/>
</dbReference>
<keyword evidence="6 8" id="KW-0378">Hydrolase</keyword>
<dbReference type="EnsemblMetazoa" id="XM_021059395.2">
    <property type="protein sequence ID" value="XP_020915054.1"/>
    <property type="gene ID" value="LOC110252573"/>
</dbReference>
<feature type="binding site" evidence="7">
    <location>
        <position position="77"/>
    </location>
    <ligand>
        <name>substrate</name>
    </ligand>
</feature>
<dbReference type="GO" id="GO:0006144">
    <property type="term" value="P:purine nucleobase metabolic process"/>
    <property type="evidence" value="ECO:0007669"/>
    <property type="project" value="UniProtKB-KW"/>
</dbReference>
<dbReference type="PRINTS" id="PR00189">
    <property type="entry name" value="TRNSTHYRETIN"/>
</dbReference>
<feature type="domain" description="Transthyretin/hydroxyisourate hydrolase" evidence="9">
    <location>
        <begin position="29"/>
        <end position="144"/>
    </location>
</feature>
<dbReference type="PANTHER" id="PTHR10395:SF7">
    <property type="entry name" value="5-HYDROXYISOURATE HYDROLASE"/>
    <property type="match status" value="1"/>
</dbReference>
<evidence type="ECO:0000256" key="2">
    <source>
        <dbReference type="ARBA" id="ARBA00002704"/>
    </source>
</evidence>
<dbReference type="CDD" id="cd05822">
    <property type="entry name" value="TLP_HIUase"/>
    <property type="match status" value="1"/>
</dbReference>
<comment type="catalytic activity">
    <reaction evidence="1 8">
        <text>5-hydroxyisourate + H2O = 5-hydroxy-2-oxo-4-ureido-2,5-dihydro-1H-imidazole-5-carboxylate + H(+)</text>
        <dbReference type="Rhea" id="RHEA:23736"/>
        <dbReference type="ChEBI" id="CHEBI:15377"/>
        <dbReference type="ChEBI" id="CHEBI:15378"/>
        <dbReference type="ChEBI" id="CHEBI:18072"/>
        <dbReference type="ChEBI" id="CHEBI:58639"/>
        <dbReference type="EC" id="3.5.2.17"/>
    </reaction>
</comment>
<keyword evidence="11" id="KW-1185">Reference proteome</keyword>
<evidence type="ECO:0000259" key="9">
    <source>
        <dbReference type="SMART" id="SM00095"/>
    </source>
</evidence>
<accession>A0A913Y5D9</accession>
<dbReference type="KEGG" id="epa:110252573"/>
<reference evidence="10" key="1">
    <citation type="submission" date="2022-11" db="UniProtKB">
        <authorList>
            <consortium name="EnsemblMetazoa"/>
        </authorList>
    </citation>
    <scope>IDENTIFICATION</scope>
</reference>
<dbReference type="Gene3D" id="2.60.40.180">
    <property type="entry name" value="Transthyretin/hydroxyisourate hydrolase domain"/>
    <property type="match status" value="1"/>
</dbReference>
<dbReference type="PROSITE" id="PS00768">
    <property type="entry name" value="TRANSTHYRETIN_1"/>
    <property type="match status" value="1"/>
</dbReference>
<comment type="subunit">
    <text evidence="4 8">Homotetramer.</text>
</comment>
<dbReference type="InterPro" id="IPR023418">
    <property type="entry name" value="Thyroxine_BS"/>
</dbReference>
<evidence type="ECO:0000256" key="7">
    <source>
        <dbReference type="PIRSR" id="PIRSR600895-51"/>
    </source>
</evidence>
<dbReference type="NCBIfam" id="TIGR02962">
    <property type="entry name" value="hdxy_isourate"/>
    <property type="match status" value="1"/>
</dbReference>
<dbReference type="InterPro" id="IPR023416">
    <property type="entry name" value="Transthyretin/HIU_hydrolase_d"/>
</dbReference>
<dbReference type="Proteomes" id="UP000887567">
    <property type="component" value="Unplaced"/>
</dbReference>
<dbReference type="RefSeq" id="XP_020915054.1">
    <property type="nucleotide sequence ID" value="XM_021059395.2"/>
</dbReference>
<dbReference type="AlphaFoldDB" id="A0A913Y5D9"/>
<feature type="binding site" evidence="7">
    <location>
        <position position="142"/>
    </location>
    <ligand>
        <name>substrate</name>
    </ligand>
</feature>
<comment type="function">
    <text evidence="2">Catalyzes the hydrolysis of 5-hydroxyisourate (HIU) to 2-oxo-4-hydroxy-4-carboxy-5-ureidoimidazoline (OHCU).</text>
</comment>
<evidence type="ECO:0000256" key="6">
    <source>
        <dbReference type="ARBA" id="ARBA00022801"/>
    </source>
</evidence>
<evidence type="ECO:0000313" key="11">
    <source>
        <dbReference type="Proteomes" id="UP000887567"/>
    </source>
</evidence>
<dbReference type="InterPro" id="IPR014306">
    <property type="entry name" value="Hydroxyisourate_hydrolase"/>
</dbReference>
<evidence type="ECO:0000256" key="8">
    <source>
        <dbReference type="RuleBase" id="RU361270"/>
    </source>
</evidence>
<dbReference type="PANTHER" id="PTHR10395">
    <property type="entry name" value="URICASE AND TRANSTHYRETIN-RELATED"/>
    <property type="match status" value="1"/>
</dbReference>
<keyword evidence="5 8" id="KW-0659">Purine metabolism</keyword>
<dbReference type="EC" id="3.5.2.17" evidence="8"/>
<sequence>MLKELIITILSQHMMLNDLIIKTQQQKVMSSPLTTHVLDTSAGSPARQLPVKVFYENIPASNTWTLVAIGATNGDGRVPNLLTQEKFKPGHYKIMFDTETYFKSLDIKEYFYPYVEIIFIIKDSSQHYHVPLLLSPFGYSTYRGS</sequence>
<dbReference type="Pfam" id="PF00576">
    <property type="entry name" value="Transthyretin"/>
    <property type="match status" value="1"/>
</dbReference>
<dbReference type="PROSITE" id="PS00769">
    <property type="entry name" value="TRANSTHYRETIN_2"/>
    <property type="match status" value="1"/>
</dbReference>
<protein>
    <recommendedName>
        <fullName evidence="8">5-hydroxyisourate hydrolase</fullName>
        <shortName evidence="8">HIU hydrolase</shortName>
        <shortName evidence="8">HIUHase</shortName>
        <ecNumber evidence="8">3.5.2.17</ecNumber>
    </recommendedName>
</protein>
<evidence type="ECO:0000313" key="10">
    <source>
        <dbReference type="EnsemblMetazoa" id="XP_020915054.1"/>
    </source>
</evidence>
<evidence type="ECO:0000256" key="1">
    <source>
        <dbReference type="ARBA" id="ARBA00001043"/>
    </source>
</evidence>
<dbReference type="InterPro" id="IPR036817">
    <property type="entry name" value="Transthyretin/HIU_hydrolase_sf"/>
</dbReference>
<proteinExistence type="inferred from homology"/>
<comment type="similarity">
    <text evidence="3 8">Belongs to the transthyretin family. 5-hydroxyisourate hydrolase subfamily.</text>
</comment>
<dbReference type="SUPFAM" id="SSF49472">
    <property type="entry name" value="Transthyretin (synonym: prealbumin)"/>
    <property type="match status" value="1"/>
</dbReference>
<name>A0A913Y5D9_EXADI</name>
<dbReference type="OrthoDB" id="2434995at2759"/>